<evidence type="ECO:0000313" key="7">
    <source>
        <dbReference type="Proteomes" id="UP000265160"/>
    </source>
</evidence>
<keyword evidence="7" id="KW-1185">Reference proteome</keyword>
<feature type="disulfide bond" evidence="1">
    <location>
        <begin position="144"/>
        <end position="159"/>
    </location>
</feature>
<dbReference type="Ensembl" id="ENSMZET00005032411.1">
    <property type="protein sequence ID" value="ENSMZEP00005031396.1"/>
    <property type="gene ID" value="ENSMZEG00005023400.1"/>
</dbReference>
<dbReference type="GeneTree" id="ENSGT00940000166581"/>
<dbReference type="STRING" id="106582.ENSMZEP00005031396"/>
<dbReference type="InterPro" id="IPR034053">
    <property type="entry name" value="TNFRSF5_N_teleost"/>
</dbReference>
<feature type="disulfide bond" evidence="1">
    <location>
        <begin position="165"/>
        <end position="183"/>
    </location>
</feature>
<proteinExistence type="predicted"/>
<keyword evidence="3" id="KW-0472">Membrane</keyword>
<feature type="signal peptide" evidence="4">
    <location>
        <begin position="1"/>
        <end position="21"/>
    </location>
</feature>
<feature type="domain" description="TNFR-Cys" evidence="5">
    <location>
        <begin position="143"/>
        <end position="183"/>
    </location>
</feature>
<evidence type="ECO:0000256" key="2">
    <source>
        <dbReference type="SAM" id="MobiDB-lite"/>
    </source>
</evidence>
<evidence type="ECO:0000256" key="3">
    <source>
        <dbReference type="SAM" id="Phobius"/>
    </source>
</evidence>
<reference evidence="6" key="2">
    <citation type="submission" date="2025-08" db="UniProtKB">
        <authorList>
            <consortium name="Ensembl"/>
        </authorList>
    </citation>
    <scope>IDENTIFICATION</scope>
</reference>
<comment type="caution">
    <text evidence="1">Lacks conserved residue(s) required for the propagation of feature annotation.</text>
</comment>
<evidence type="ECO:0000256" key="1">
    <source>
        <dbReference type="PROSITE-ProRule" id="PRU00206"/>
    </source>
</evidence>
<dbReference type="GO" id="GO:0002768">
    <property type="term" value="P:immune response-regulating cell surface receptor signaling pathway"/>
    <property type="evidence" value="ECO:0007669"/>
    <property type="project" value="TreeGrafter"/>
</dbReference>
<feature type="transmembrane region" description="Helical" evidence="3">
    <location>
        <begin position="191"/>
        <end position="212"/>
    </location>
</feature>
<accession>A0A3P9DB86</accession>
<dbReference type="SUPFAM" id="SSF57586">
    <property type="entry name" value="TNF receptor-like"/>
    <property type="match status" value="3"/>
</dbReference>
<protein>
    <submittedName>
        <fullName evidence="6">CD40 molecule, TNF receptor superfamily member 5</fullName>
    </submittedName>
</protein>
<dbReference type="GO" id="GO:0035631">
    <property type="term" value="C:CD40 receptor complex"/>
    <property type="evidence" value="ECO:0007669"/>
    <property type="project" value="TreeGrafter"/>
</dbReference>
<name>A0A3P9DB86_9CICH</name>
<feature type="repeat" description="TNFR-Cys" evidence="1">
    <location>
        <begin position="143"/>
        <end position="183"/>
    </location>
</feature>
<dbReference type="PROSITE" id="PS50050">
    <property type="entry name" value="TNFR_NGFR_2"/>
    <property type="match status" value="1"/>
</dbReference>
<dbReference type="AlphaFoldDB" id="A0A3P9DB86"/>
<feature type="compositionally biased region" description="Low complexity" evidence="2">
    <location>
        <begin position="283"/>
        <end position="308"/>
    </location>
</feature>
<keyword evidence="3" id="KW-1133">Transmembrane helix</keyword>
<dbReference type="Proteomes" id="UP000265160">
    <property type="component" value="LG20"/>
</dbReference>
<evidence type="ECO:0000313" key="6">
    <source>
        <dbReference type="Ensembl" id="ENSMZEP00005031396.1"/>
    </source>
</evidence>
<keyword evidence="4" id="KW-0732">Signal</keyword>
<sequence length="308" mass="35178">MYFKFIALLILIGSFMGMTVAQASCDPETQYEKDGQCCLMCKPGTSMSTEDCKNPQCQPCLDNHYQDKYTTKNKCLQQPYCDRNKNFEAQVPKSKTERSICKCKVGFHCSSEECITCVEHTVCQPGYRAKVIGNNSQDTECEQCPDGTFNNNASWYAQCHKWTECEKGYQVEEKGTHTTDNTCAGTQRGHIIVISILSAVFMVTVVILVLVYRAGCIKQRTKNYYEPQMCEEDITAHKETTYNNQMTPEENEDELSHELSSEGFTDKGNQVMQERGKEEIVSRQESQLESQFESQEDSQSMDQFYKQV</sequence>
<keyword evidence="1" id="KW-1015">Disulfide bond</keyword>
<evidence type="ECO:0000259" key="5">
    <source>
        <dbReference type="PROSITE" id="PS50050"/>
    </source>
</evidence>
<keyword evidence="3" id="KW-0812">Transmembrane</keyword>
<reference evidence="6 7" key="1">
    <citation type="journal article" date="2014" name="Nature">
        <title>The genomic substrate for adaptive radiation in African cichlid fish.</title>
        <authorList>
            <person name="Brawand D."/>
            <person name="Wagner C.E."/>
            <person name="Li Y.I."/>
            <person name="Malinsky M."/>
            <person name="Keller I."/>
            <person name="Fan S."/>
            <person name="Simakov O."/>
            <person name="Ng A.Y."/>
            <person name="Lim Z.W."/>
            <person name="Bezault E."/>
            <person name="Turner-Maier J."/>
            <person name="Johnson J."/>
            <person name="Alcazar R."/>
            <person name="Noh H.J."/>
            <person name="Russell P."/>
            <person name="Aken B."/>
            <person name="Alfoldi J."/>
            <person name="Amemiya C."/>
            <person name="Azzouzi N."/>
            <person name="Baroiller J.F."/>
            <person name="Barloy-Hubler F."/>
            <person name="Berlin A."/>
            <person name="Bloomquist R."/>
            <person name="Carleton K.L."/>
            <person name="Conte M.A."/>
            <person name="D'Cotta H."/>
            <person name="Eshel O."/>
            <person name="Gaffney L."/>
            <person name="Galibert F."/>
            <person name="Gante H.F."/>
            <person name="Gnerre S."/>
            <person name="Greuter L."/>
            <person name="Guyon R."/>
            <person name="Haddad N.S."/>
            <person name="Haerty W."/>
            <person name="Harris R.M."/>
            <person name="Hofmann H.A."/>
            <person name="Hourlier T."/>
            <person name="Hulata G."/>
            <person name="Jaffe D.B."/>
            <person name="Lara M."/>
            <person name="Lee A.P."/>
            <person name="MacCallum I."/>
            <person name="Mwaiko S."/>
            <person name="Nikaido M."/>
            <person name="Nishihara H."/>
            <person name="Ozouf-Costaz C."/>
            <person name="Penman D.J."/>
            <person name="Przybylski D."/>
            <person name="Rakotomanga M."/>
            <person name="Renn S.C.P."/>
            <person name="Ribeiro F.J."/>
            <person name="Ron M."/>
            <person name="Salzburger W."/>
            <person name="Sanchez-Pulido L."/>
            <person name="Santos M.E."/>
            <person name="Searle S."/>
            <person name="Sharpe T."/>
            <person name="Swofford R."/>
            <person name="Tan F.J."/>
            <person name="Williams L."/>
            <person name="Young S."/>
            <person name="Yin S."/>
            <person name="Okada N."/>
            <person name="Kocher T.D."/>
            <person name="Miska E.A."/>
            <person name="Lander E.S."/>
            <person name="Venkatesh B."/>
            <person name="Fernald R.D."/>
            <person name="Meyer A."/>
            <person name="Ponting C.P."/>
            <person name="Streelman J.T."/>
            <person name="Lindblad-Toh K."/>
            <person name="Seehausen O."/>
            <person name="Di Palma F."/>
        </authorList>
    </citation>
    <scope>NUCLEOTIDE SEQUENCE</scope>
</reference>
<dbReference type="CDD" id="cd13422">
    <property type="entry name" value="TNFRSF5_teleost"/>
    <property type="match status" value="1"/>
</dbReference>
<organism evidence="6 7">
    <name type="scientific">Maylandia zebra</name>
    <name type="common">zebra mbuna</name>
    <dbReference type="NCBI Taxonomy" id="106582"/>
    <lineage>
        <taxon>Eukaryota</taxon>
        <taxon>Metazoa</taxon>
        <taxon>Chordata</taxon>
        <taxon>Craniata</taxon>
        <taxon>Vertebrata</taxon>
        <taxon>Euteleostomi</taxon>
        <taxon>Actinopterygii</taxon>
        <taxon>Neopterygii</taxon>
        <taxon>Teleostei</taxon>
        <taxon>Neoteleostei</taxon>
        <taxon>Acanthomorphata</taxon>
        <taxon>Ovalentaria</taxon>
        <taxon>Cichlomorphae</taxon>
        <taxon>Cichliformes</taxon>
        <taxon>Cichlidae</taxon>
        <taxon>African cichlids</taxon>
        <taxon>Pseudocrenilabrinae</taxon>
        <taxon>Haplochromini</taxon>
        <taxon>Maylandia</taxon>
        <taxon>Maylandia zebra complex</taxon>
    </lineage>
</organism>
<dbReference type="InterPro" id="IPR001368">
    <property type="entry name" value="TNFR/NGFR_Cys_rich_reg"/>
</dbReference>
<dbReference type="PANTHER" id="PTHR46875:SF3">
    <property type="entry name" value="CD40 MOLECULE, TNF RECEPTOR SUPERFAMILY MEMBER 5"/>
    <property type="match status" value="1"/>
</dbReference>
<dbReference type="RefSeq" id="XP_023008024.2">
    <property type="nucleotide sequence ID" value="XM_023152256.2"/>
</dbReference>
<feature type="chain" id="PRO_5018296746" evidence="4">
    <location>
        <begin position="22"/>
        <end position="308"/>
    </location>
</feature>
<dbReference type="PANTHER" id="PTHR46875">
    <property type="entry name" value="TUMOR NECROSIS FACTOR RECEPTOR SUPERFAMILY MEMBER 5"/>
    <property type="match status" value="1"/>
</dbReference>
<evidence type="ECO:0000256" key="4">
    <source>
        <dbReference type="SAM" id="SignalP"/>
    </source>
</evidence>
<feature type="region of interest" description="Disordered" evidence="2">
    <location>
        <begin position="247"/>
        <end position="308"/>
    </location>
</feature>
<dbReference type="SMART" id="SM00208">
    <property type="entry name" value="TNFR"/>
    <property type="match status" value="3"/>
</dbReference>
<dbReference type="GO" id="GO:0009897">
    <property type="term" value="C:external side of plasma membrane"/>
    <property type="evidence" value="ECO:0007669"/>
    <property type="project" value="TreeGrafter"/>
</dbReference>
<dbReference type="CTD" id="958"/>
<reference evidence="6" key="3">
    <citation type="submission" date="2025-09" db="UniProtKB">
        <authorList>
            <consortium name="Ensembl"/>
        </authorList>
    </citation>
    <scope>IDENTIFICATION</scope>
</reference>
<dbReference type="InterPro" id="IPR052135">
    <property type="entry name" value="TNFRSF5"/>
</dbReference>
<dbReference type="Gene3D" id="2.10.50.10">
    <property type="entry name" value="Tumor Necrosis Factor Receptor, subunit A, domain 2"/>
    <property type="match status" value="3"/>
</dbReference>